<keyword evidence="3" id="KW-1185">Reference proteome</keyword>
<dbReference type="Proteomes" id="UP001194746">
    <property type="component" value="Unassembled WGS sequence"/>
</dbReference>
<evidence type="ECO:0000313" key="3">
    <source>
        <dbReference type="Proteomes" id="UP001194746"/>
    </source>
</evidence>
<reference evidence="2" key="1">
    <citation type="journal article" date="2019" name="Beilstein J. Org. Chem.">
        <title>Nanangenines: drimane sesquiterpenoids as the dominant metabolite cohort of a novel Australian fungus, Aspergillus nanangensis.</title>
        <authorList>
            <person name="Lacey H.J."/>
            <person name="Gilchrist C.L.M."/>
            <person name="Crombie A."/>
            <person name="Kalaitzis J.A."/>
            <person name="Vuong D."/>
            <person name="Rutledge P.J."/>
            <person name="Turner P."/>
            <person name="Pitt J.I."/>
            <person name="Lacey E."/>
            <person name="Chooi Y.H."/>
            <person name="Piggott A.M."/>
        </authorList>
    </citation>
    <scope>NUCLEOTIDE SEQUENCE</scope>
    <source>
        <strain evidence="2">MST-FP2251</strain>
    </source>
</reference>
<reference evidence="2" key="2">
    <citation type="submission" date="2020-02" db="EMBL/GenBank/DDBJ databases">
        <authorList>
            <person name="Gilchrist C.L.M."/>
            <person name="Chooi Y.-H."/>
        </authorList>
    </citation>
    <scope>NUCLEOTIDE SEQUENCE</scope>
    <source>
        <strain evidence="2">MST-FP2251</strain>
    </source>
</reference>
<dbReference type="AlphaFoldDB" id="A0AAD4GTW7"/>
<proteinExistence type="predicted"/>
<dbReference type="Pfam" id="PF22936">
    <property type="entry name" value="Pol_BBD"/>
    <property type="match status" value="1"/>
</dbReference>
<feature type="domain" description="Retrovirus-related Pol polyprotein from transposon TNT 1-94-like beta-barrel" evidence="1">
    <location>
        <begin position="159"/>
        <end position="206"/>
    </location>
</feature>
<dbReference type="EMBL" id="VCAU01000030">
    <property type="protein sequence ID" value="KAF9890009.1"/>
    <property type="molecule type" value="Genomic_DNA"/>
</dbReference>
<accession>A0AAD4GTW7</accession>
<comment type="caution">
    <text evidence="2">The sequence shown here is derived from an EMBL/GenBank/DDBJ whole genome shotgun (WGS) entry which is preliminary data.</text>
</comment>
<protein>
    <recommendedName>
        <fullName evidence="1">Retrovirus-related Pol polyprotein from transposon TNT 1-94-like beta-barrel domain-containing protein</fullName>
    </recommendedName>
</protein>
<name>A0AAD4GTW7_ASPNN</name>
<evidence type="ECO:0000313" key="2">
    <source>
        <dbReference type="EMBL" id="KAF9890009.1"/>
    </source>
</evidence>
<gene>
    <name evidence="2" type="ORF">FE257_006689</name>
</gene>
<sequence length="210" mass="23447">MTRDFVDRVRLLINRLNAITLGLIGDQTYITILLTQIGSEYAFIVDAIQNDKELGTPVAVGNRLANAERVVRGKDLVSSLVSSAALIHVIIPVKKSIRISGHKGTVCPIQTGVIRVYPAIQAIDQARKKTGRAYWLLRDQEYIRAKVTTFYTHVPDPRWIMDSAATSHVCWDRECFTSLRQHREMLMTAGDPVEAEGIGTVKLSIRGKPH</sequence>
<evidence type="ECO:0000259" key="1">
    <source>
        <dbReference type="Pfam" id="PF22936"/>
    </source>
</evidence>
<dbReference type="InterPro" id="IPR054722">
    <property type="entry name" value="PolX-like_BBD"/>
</dbReference>
<organism evidence="2 3">
    <name type="scientific">Aspergillus nanangensis</name>
    <dbReference type="NCBI Taxonomy" id="2582783"/>
    <lineage>
        <taxon>Eukaryota</taxon>
        <taxon>Fungi</taxon>
        <taxon>Dikarya</taxon>
        <taxon>Ascomycota</taxon>
        <taxon>Pezizomycotina</taxon>
        <taxon>Eurotiomycetes</taxon>
        <taxon>Eurotiomycetidae</taxon>
        <taxon>Eurotiales</taxon>
        <taxon>Aspergillaceae</taxon>
        <taxon>Aspergillus</taxon>
        <taxon>Aspergillus subgen. Circumdati</taxon>
    </lineage>
</organism>